<dbReference type="PROSITE" id="PS00079">
    <property type="entry name" value="MULTICOPPER_OXIDASE1"/>
    <property type="match status" value="2"/>
</dbReference>
<keyword evidence="7" id="KW-0597">Phosphoprotein</keyword>
<evidence type="ECO:0000256" key="13">
    <source>
        <dbReference type="ARBA" id="ARBA00022989"/>
    </source>
</evidence>
<evidence type="ECO:0000256" key="25">
    <source>
        <dbReference type="SAM" id="SignalP"/>
    </source>
</evidence>
<evidence type="ECO:0000256" key="10">
    <source>
        <dbReference type="ARBA" id="ARBA00022729"/>
    </source>
</evidence>
<evidence type="ECO:0000256" key="21">
    <source>
        <dbReference type="ARBA" id="ARBA00048206"/>
    </source>
</evidence>
<feature type="chain" id="PRO_5017417966" description="Hephaestin" evidence="25">
    <location>
        <begin position="21"/>
        <end position="1089"/>
    </location>
</feature>
<dbReference type="GO" id="GO:0004322">
    <property type="term" value="F:ferroxidase activity"/>
    <property type="evidence" value="ECO:0007669"/>
    <property type="project" value="UniProtKB-EC"/>
</dbReference>
<feature type="domain" description="Plastocyanin-like" evidence="27">
    <location>
        <begin position="818"/>
        <end position="878"/>
    </location>
</feature>
<dbReference type="CTD" id="1356"/>
<evidence type="ECO:0000256" key="8">
    <source>
        <dbReference type="ARBA" id="ARBA00022692"/>
    </source>
</evidence>
<keyword evidence="10 25" id="KW-0732">Signal</keyword>
<evidence type="ECO:0000256" key="20">
    <source>
        <dbReference type="ARBA" id="ARBA00023768"/>
    </source>
</evidence>
<dbReference type="PROSITE" id="PS51257">
    <property type="entry name" value="PROKAR_LIPOPROTEIN"/>
    <property type="match status" value="1"/>
</dbReference>
<evidence type="ECO:0000256" key="3">
    <source>
        <dbReference type="ARBA" id="ARBA00013107"/>
    </source>
</evidence>
<keyword evidence="12" id="KW-0106">Calcium</keyword>
<dbReference type="RefSeq" id="XP_023699633.1">
    <property type="nucleotide sequence ID" value="XM_023843865.1"/>
</dbReference>
<dbReference type="GeneTree" id="ENSGT00940000155866"/>
<dbReference type="GO" id="GO:0005507">
    <property type="term" value="F:copper ion binding"/>
    <property type="evidence" value="ECO:0007669"/>
    <property type="project" value="InterPro"/>
</dbReference>
<comment type="subcellular location">
    <subcellularLocation>
        <location evidence="20">Basolateral cell membrane</location>
        <topology evidence="20">Single-pass type I membrane protein</topology>
    </subcellularLocation>
</comment>
<dbReference type="InterPro" id="IPR011707">
    <property type="entry name" value="Cu-oxidase-like_N"/>
</dbReference>
<feature type="domain" description="Plastocyanin-like" evidence="26">
    <location>
        <begin position="964"/>
        <end position="1070"/>
    </location>
</feature>
<organism evidence="28 29">
    <name type="scientific">Paramormyrops kingsleyae</name>
    <dbReference type="NCBI Taxonomy" id="1676925"/>
    <lineage>
        <taxon>Eukaryota</taxon>
        <taxon>Metazoa</taxon>
        <taxon>Chordata</taxon>
        <taxon>Craniata</taxon>
        <taxon>Vertebrata</taxon>
        <taxon>Euteleostomi</taxon>
        <taxon>Actinopterygii</taxon>
        <taxon>Neopterygii</taxon>
        <taxon>Teleostei</taxon>
        <taxon>Osteoglossocephala</taxon>
        <taxon>Osteoglossomorpha</taxon>
        <taxon>Osteoglossiformes</taxon>
        <taxon>Mormyridae</taxon>
        <taxon>Paramormyrops</taxon>
    </lineage>
</organism>
<dbReference type="InterPro" id="IPR011706">
    <property type="entry name" value="Cu-oxidase_C"/>
</dbReference>
<evidence type="ECO:0000259" key="27">
    <source>
        <dbReference type="Pfam" id="PF07732"/>
    </source>
</evidence>
<keyword evidence="14" id="KW-0560">Oxidoreductase</keyword>
<dbReference type="EC" id="1.16.3.1" evidence="3"/>
<dbReference type="Ensembl" id="ENSPKIT00000012295.1">
    <property type="protein sequence ID" value="ENSPKIP00000031450.1"/>
    <property type="gene ID" value="ENSPKIG00000011931.1"/>
</dbReference>
<keyword evidence="4" id="KW-0813">Transport</keyword>
<keyword evidence="13" id="KW-1133">Transmembrane helix</keyword>
<dbReference type="PROSITE" id="PS00080">
    <property type="entry name" value="MULTICOPPER_OXIDASE2"/>
    <property type="match status" value="1"/>
</dbReference>
<evidence type="ECO:0000256" key="6">
    <source>
        <dbReference type="ARBA" id="ARBA00022496"/>
    </source>
</evidence>
<dbReference type="InterPro" id="IPR045087">
    <property type="entry name" value="Cu-oxidase_fam"/>
</dbReference>
<reference evidence="28" key="2">
    <citation type="submission" date="2025-09" db="UniProtKB">
        <authorList>
            <consortium name="Ensembl"/>
        </authorList>
    </citation>
    <scope>IDENTIFICATION</scope>
</reference>
<dbReference type="Pfam" id="PF07731">
    <property type="entry name" value="Cu-oxidase_2"/>
    <property type="match status" value="2"/>
</dbReference>
<dbReference type="FunFam" id="2.60.40.420:FF:000015">
    <property type="entry name" value="Ceruloplasmin"/>
    <property type="match status" value="1"/>
</dbReference>
<name>A0A3B3SMC4_9TELE</name>
<proteinExistence type="inferred from homology"/>
<feature type="signal peptide" evidence="25">
    <location>
        <begin position="1"/>
        <end position="20"/>
    </location>
</feature>
<dbReference type="KEGG" id="pki:111860301"/>
<dbReference type="Gene3D" id="2.60.40.420">
    <property type="entry name" value="Cupredoxins - blue copper proteins"/>
    <property type="match status" value="4"/>
</dbReference>
<feature type="domain" description="Plastocyanin-like" evidence="26">
    <location>
        <begin position="309"/>
        <end position="358"/>
    </location>
</feature>
<reference evidence="28" key="1">
    <citation type="submission" date="2025-08" db="UniProtKB">
        <authorList>
            <consortium name="Ensembl"/>
        </authorList>
    </citation>
    <scope>IDENTIFICATION</scope>
</reference>
<sequence>MRSFENISFFILCLVGSVSCSIREYYIGIKEIEWNYAPSGKNLILNTTIEEDEHAAEFLLRGDVRIGPVYKKAAYFQYSDGTYKQEVGKPAWLGYLGPIILAEEGDTVKVHLKNMATRSYSLHPHGLTYDKANEGAPYPDHTEGALKADDHVKPGQSYVYVWNLTSDHAPSKDDTSCLTRVYHSHVNAPRDIASGLIGPLIICKKDTLDVYGDQTSDNLYVLMFTVADENLSWYLDENIKTYCKTPKNVDKDDEAFQETNRLHSINGYMFGNLPGLSMCIGHKTQWHLFGMGNEVDVHSAYFHGQILTERGHHMDTVSLFPASFVNGEMEPANPGRWLLSCQINDHLSAGMQALFDVKDCFPSVHKPKPHGEVRNYYIAAEEISWDYGPSQINQFTGNPLQSDEDSETFFKVANDRIGGKYKKAVYFEYTDDTFTKRKERTPEEEHLGILGPVIRAEVEDTITVTFKNKASRPYSMQPHGVQYTVDQDGTPYNSVIEETSRSKILLQKIKGTFGQPVTPPPASQVLPGSSYTYTWVVPREGGPTADDPDCTTNLYFSAVDPVRDTSSGLVGPLLICKPSTLKAGKQKNAKELHLLATVFDENLSWYLDDNIKQFAKSPTKVNKEDEDFQESNKMHSINGYMYGNLQGLKMCKGETVSWHISGLGSEVDIHGIHFDGNRVMYRGTRRDVVNVFPHISHTVIMNADSIGTFGLACKTIDHYLGGMRANYTVEKCRWWDSKPDLYLHHKTYYIAAVETEWDYSPNRTWESEMHGDASSGDVYLKKGDAFIGSKYKKVLYREYTDKTFTQQKQRDADEEHLEILGPMIHADAGDKVKIVFKNMASRSYSIHAHGVKTDDGKIEHTPPGETNTYTWYIPKTAGPGPEEEDCLVGAYFSTVDVSKDLYSGLIGPLVICKRSILRKLGLKKEIEEFALLFFVFDENESWYLDENIKTYAGKPEKVKKNDEQFIKSNKMHAINGRLYGNLQGLTMLEGDQVYWYLLGMGNEVDMHTVHFHGHSFEYKLGGTYRNDVYELFPATFQTVAMQPLYPGTWLLHCHVTDHIVAGMETTYTVLQKEESKGIRGFIKGLFQKS</sequence>
<evidence type="ECO:0000256" key="12">
    <source>
        <dbReference type="ARBA" id="ARBA00022837"/>
    </source>
</evidence>
<keyword evidence="29" id="KW-1185">Reference proteome</keyword>
<dbReference type="PANTHER" id="PTHR11709:SF226">
    <property type="entry name" value="CERULOPLASMIN"/>
    <property type="match status" value="1"/>
</dbReference>
<keyword evidence="15" id="KW-0408">Iron</keyword>
<keyword evidence="8" id="KW-0812">Transmembrane</keyword>
<dbReference type="InterPro" id="IPR002355">
    <property type="entry name" value="Cu_oxidase_Cu_BS"/>
</dbReference>
<dbReference type="STRING" id="1676925.ENSPKIP00000031450"/>
<evidence type="ECO:0000256" key="1">
    <source>
        <dbReference type="ARBA" id="ARBA00001935"/>
    </source>
</evidence>
<dbReference type="GO" id="GO:0016323">
    <property type="term" value="C:basolateral plasma membrane"/>
    <property type="evidence" value="ECO:0007669"/>
    <property type="project" value="UniProtKB-SubCell"/>
</dbReference>
<dbReference type="InterPro" id="IPR008972">
    <property type="entry name" value="Cupredoxin"/>
</dbReference>
<comment type="similarity">
    <text evidence="2">Belongs to the multicopper oxidase family.</text>
</comment>
<keyword evidence="17" id="KW-0472">Membrane</keyword>
<evidence type="ECO:0000313" key="28">
    <source>
        <dbReference type="Ensembl" id="ENSPKIP00000031450.1"/>
    </source>
</evidence>
<keyword evidence="18" id="KW-1015">Disulfide bond</keyword>
<comment type="function">
    <text evidence="22">Plasma membrane ferroxidase that mediates the extracellular conversion of ferrous/Fe(2+) iron into its ferric/Fe(3+) form. Couples ferroportin which specifically exports ferrous/Fe(2+) iron from cells to transferrin that only binds and shuttles extracellular ferric/Fe(3+) iron throughout the body. By helping iron transfer from cells to blood mainly contributes to dietary iron absorption by the intestinal epithelium and more generally regulates iron levels in the body.</text>
</comment>
<evidence type="ECO:0000256" key="7">
    <source>
        <dbReference type="ARBA" id="ARBA00022553"/>
    </source>
</evidence>
<evidence type="ECO:0000256" key="23">
    <source>
        <dbReference type="ARBA" id="ARBA00065139"/>
    </source>
</evidence>
<evidence type="ECO:0000256" key="19">
    <source>
        <dbReference type="ARBA" id="ARBA00023180"/>
    </source>
</evidence>
<comment type="subunit">
    <text evidence="23">Part of a complex composed of SLC40A1/ferroportin, TF/transferrin and HEPH/hephaestin that transfers iron from cells to transferrin.</text>
</comment>
<dbReference type="FunFam" id="2.60.40.420:FF:000033">
    <property type="entry name" value="Ceruloplasmin"/>
    <property type="match status" value="1"/>
</dbReference>
<evidence type="ECO:0000256" key="15">
    <source>
        <dbReference type="ARBA" id="ARBA00023004"/>
    </source>
</evidence>
<comment type="cofactor">
    <cofactor evidence="1">
        <name>Cu cation</name>
        <dbReference type="ChEBI" id="CHEBI:23378"/>
    </cofactor>
</comment>
<keyword evidence="19" id="KW-0325">Glycoprotein</keyword>
<dbReference type="GO" id="GO:0006826">
    <property type="term" value="P:iron ion transport"/>
    <property type="evidence" value="ECO:0007669"/>
    <property type="project" value="UniProtKB-KW"/>
</dbReference>
<evidence type="ECO:0000259" key="26">
    <source>
        <dbReference type="Pfam" id="PF07731"/>
    </source>
</evidence>
<dbReference type="GeneID" id="111860301"/>
<dbReference type="Proteomes" id="UP000261540">
    <property type="component" value="Unplaced"/>
</dbReference>
<comment type="catalytic activity">
    <reaction evidence="21">
        <text>4 Fe(2+) + O2 + 4 H(+) = 4 Fe(3+) + 2 H2O</text>
        <dbReference type="Rhea" id="RHEA:11148"/>
        <dbReference type="ChEBI" id="CHEBI:15377"/>
        <dbReference type="ChEBI" id="CHEBI:15378"/>
        <dbReference type="ChEBI" id="CHEBI:15379"/>
        <dbReference type="ChEBI" id="CHEBI:29033"/>
        <dbReference type="ChEBI" id="CHEBI:29034"/>
        <dbReference type="EC" id="1.16.3.1"/>
    </reaction>
    <physiologicalReaction direction="left-to-right" evidence="21">
        <dbReference type="Rhea" id="RHEA:11149"/>
    </physiologicalReaction>
</comment>
<evidence type="ECO:0000256" key="24">
    <source>
        <dbReference type="ARBA" id="ARBA00068243"/>
    </source>
</evidence>
<dbReference type="Pfam" id="PF07732">
    <property type="entry name" value="Cu-oxidase_3"/>
    <property type="match status" value="3"/>
</dbReference>
<feature type="domain" description="Plastocyanin-like" evidence="27">
    <location>
        <begin position="95"/>
        <end position="205"/>
    </location>
</feature>
<dbReference type="FunFam" id="2.60.40.420:FF:000002">
    <property type="entry name" value="Hephaestin like 1"/>
    <property type="match status" value="1"/>
</dbReference>
<keyword evidence="5" id="KW-1003">Cell membrane</keyword>
<evidence type="ECO:0000256" key="9">
    <source>
        <dbReference type="ARBA" id="ARBA00022723"/>
    </source>
</evidence>
<evidence type="ECO:0000256" key="5">
    <source>
        <dbReference type="ARBA" id="ARBA00022475"/>
    </source>
</evidence>
<keyword evidence="16" id="KW-0406">Ion transport</keyword>
<dbReference type="PANTHER" id="PTHR11709">
    <property type="entry name" value="MULTI-COPPER OXIDASE"/>
    <property type="match status" value="1"/>
</dbReference>
<feature type="domain" description="Plastocyanin-like" evidence="27">
    <location>
        <begin position="449"/>
        <end position="493"/>
    </location>
</feature>
<dbReference type="AlphaFoldDB" id="A0A3B3SMC4"/>
<keyword evidence="11" id="KW-0677">Repeat</keyword>
<evidence type="ECO:0000313" key="29">
    <source>
        <dbReference type="Proteomes" id="UP000261540"/>
    </source>
</evidence>
<keyword evidence="6" id="KW-0410">Iron transport</keyword>
<evidence type="ECO:0000256" key="2">
    <source>
        <dbReference type="ARBA" id="ARBA00010609"/>
    </source>
</evidence>
<keyword evidence="9" id="KW-0479">Metal-binding</keyword>
<dbReference type="OrthoDB" id="2121828at2759"/>
<protein>
    <recommendedName>
        <fullName evidence="24">Hephaestin</fullName>
        <ecNumber evidence="3">1.16.3.1</ecNumber>
    </recommendedName>
</protein>
<evidence type="ECO:0000256" key="18">
    <source>
        <dbReference type="ARBA" id="ARBA00023157"/>
    </source>
</evidence>
<dbReference type="InterPro" id="IPR033138">
    <property type="entry name" value="Cu_oxidase_CS"/>
</dbReference>
<dbReference type="FunFam" id="2.60.40.420:FF:000009">
    <property type="entry name" value="Ceruloplasmin"/>
    <property type="match status" value="1"/>
</dbReference>
<evidence type="ECO:0000256" key="22">
    <source>
        <dbReference type="ARBA" id="ARBA00054029"/>
    </source>
</evidence>
<accession>A0A3B3SMC4</accession>
<evidence type="ECO:0000256" key="14">
    <source>
        <dbReference type="ARBA" id="ARBA00023002"/>
    </source>
</evidence>
<evidence type="ECO:0000256" key="4">
    <source>
        <dbReference type="ARBA" id="ARBA00022448"/>
    </source>
</evidence>
<evidence type="ECO:0000256" key="11">
    <source>
        <dbReference type="ARBA" id="ARBA00022737"/>
    </source>
</evidence>
<evidence type="ECO:0000256" key="16">
    <source>
        <dbReference type="ARBA" id="ARBA00023065"/>
    </source>
</evidence>
<evidence type="ECO:0000256" key="17">
    <source>
        <dbReference type="ARBA" id="ARBA00023136"/>
    </source>
</evidence>
<dbReference type="SUPFAM" id="SSF49503">
    <property type="entry name" value="Cupredoxins"/>
    <property type="match status" value="6"/>
</dbReference>